<organism evidence="2 3">
    <name type="scientific">Lates japonicus</name>
    <name type="common">Japanese lates</name>
    <dbReference type="NCBI Taxonomy" id="270547"/>
    <lineage>
        <taxon>Eukaryota</taxon>
        <taxon>Metazoa</taxon>
        <taxon>Chordata</taxon>
        <taxon>Craniata</taxon>
        <taxon>Vertebrata</taxon>
        <taxon>Euteleostomi</taxon>
        <taxon>Actinopterygii</taxon>
        <taxon>Neopterygii</taxon>
        <taxon>Teleostei</taxon>
        <taxon>Neoteleostei</taxon>
        <taxon>Acanthomorphata</taxon>
        <taxon>Carangaria</taxon>
        <taxon>Carangaria incertae sedis</taxon>
        <taxon>Centropomidae</taxon>
        <taxon>Lates</taxon>
    </lineage>
</organism>
<reference evidence="2" key="1">
    <citation type="submission" date="2022-08" db="EMBL/GenBank/DDBJ databases">
        <title>Genome sequencing of akame (Lates japonicus).</title>
        <authorList>
            <person name="Hashiguchi Y."/>
            <person name="Takahashi H."/>
        </authorList>
    </citation>
    <scope>NUCLEOTIDE SEQUENCE</scope>
    <source>
        <strain evidence="2">Kochi</strain>
    </source>
</reference>
<evidence type="ECO:0000313" key="3">
    <source>
        <dbReference type="Proteomes" id="UP001279410"/>
    </source>
</evidence>
<keyword evidence="3" id="KW-1185">Reference proteome</keyword>
<feature type="region of interest" description="Disordered" evidence="1">
    <location>
        <begin position="1"/>
        <end position="34"/>
    </location>
</feature>
<accession>A0AAD3R685</accession>
<dbReference type="Proteomes" id="UP001279410">
    <property type="component" value="Unassembled WGS sequence"/>
</dbReference>
<evidence type="ECO:0000313" key="2">
    <source>
        <dbReference type="EMBL" id="GLD58889.1"/>
    </source>
</evidence>
<dbReference type="AlphaFoldDB" id="A0AAD3R685"/>
<name>A0AAD3R685_LATJO</name>
<sequence>MMKAFSLTERASSLPSRTWSTKSPAESVQAHLHQSSLEGLEEGLLERKKAASPEKLEQRLIEKREASPQVTATEGCLGKREASLEVSPDKKAVTVKTTVTKSTSLARLETNVIVYVDDELEIPQQKEVKASETEKSLVQDCDVKRKRVRAFFRGLWKMMTCCVHVSTED</sequence>
<comment type="caution">
    <text evidence="2">The sequence shown here is derived from an EMBL/GenBank/DDBJ whole genome shotgun (WGS) entry which is preliminary data.</text>
</comment>
<feature type="compositionally biased region" description="Polar residues" evidence="1">
    <location>
        <begin position="9"/>
        <end position="34"/>
    </location>
</feature>
<proteinExistence type="predicted"/>
<dbReference type="EMBL" id="BRZM01000035">
    <property type="protein sequence ID" value="GLD58889.1"/>
    <property type="molecule type" value="Genomic_DNA"/>
</dbReference>
<evidence type="ECO:0000256" key="1">
    <source>
        <dbReference type="SAM" id="MobiDB-lite"/>
    </source>
</evidence>
<gene>
    <name evidence="2" type="ORF">AKAME5_001096300</name>
</gene>
<protein>
    <submittedName>
        <fullName evidence="2">Uncharacterized protein</fullName>
    </submittedName>
</protein>